<accession>D1CCP2</accession>
<sequence>MSQVRVVVDSTSDIPRDLASSLGITIVPLRVIFGDMTYLDGVDLDADEFYKKLTSSNVLPRTSQPPVEDFKRVFKSLSKDAAGILCITISSKVSGTYNSAKIAANQVEEVPIKVIDSKTVSMAFGFAAIAAAEAAREGASLEEVERVALDTLSRTDLLAFVDTLEYLQKGGRIGKAASLLGTLLQVKPLITLREGEVVPVTRTRTRSKAISALIDWAHKYKHPERIAVIWSTNEDELNTLLEGLSDLSPDREVIITKYGPVIGVHAGPGAMGVIVVNKSNED</sequence>
<dbReference type="InterPro" id="IPR043168">
    <property type="entry name" value="DegV_C"/>
</dbReference>
<dbReference type="SUPFAM" id="SSF82549">
    <property type="entry name" value="DAK1/DegV-like"/>
    <property type="match status" value="1"/>
</dbReference>
<dbReference type="PANTHER" id="PTHR33434:SF2">
    <property type="entry name" value="FATTY ACID-BINDING PROTEIN TM_1468"/>
    <property type="match status" value="1"/>
</dbReference>
<dbReference type="NCBIfam" id="TIGR00762">
    <property type="entry name" value="DegV"/>
    <property type="match status" value="1"/>
</dbReference>
<dbReference type="GO" id="GO:0008289">
    <property type="term" value="F:lipid binding"/>
    <property type="evidence" value="ECO:0007669"/>
    <property type="project" value="UniProtKB-KW"/>
</dbReference>
<dbReference type="Gene3D" id="3.30.1180.10">
    <property type="match status" value="1"/>
</dbReference>
<dbReference type="STRING" id="525904.Tter_1651"/>
<dbReference type="Pfam" id="PF02645">
    <property type="entry name" value="DegV"/>
    <property type="match status" value="1"/>
</dbReference>
<dbReference type="PANTHER" id="PTHR33434">
    <property type="entry name" value="DEGV DOMAIN-CONTAINING PROTEIN DR_1986-RELATED"/>
    <property type="match status" value="1"/>
</dbReference>
<evidence type="ECO:0000313" key="2">
    <source>
        <dbReference type="EMBL" id="ACZ42557.1"/>
    </source>
</evidence>
<organism evidence="2 3">
    <name type="scientific">Thermobaculum terrenum (strain ATCC BAA-798 / CCMEE 7001 / YNP1)</name>
    <dbReference type="NCBI Taxonomy" id="525904"/>
    <lineage>
        <taxon>Bacteria</taxon>
        <taxon>Bacillati</taxon>
        <taxon>Chloroflexota</taxon>
        <taxon>Chloroflexia</taxon>
        <taxon>Candidatus Thermobaculales</taxon>
        <taxon>Candidatus Thermobaculaceae</taxon>
        <taxon>Thermobaculum</taxon>
    </lineage>
</organism>
<dbReference type="AlphaFoldDB" id="D1CCP2"/>
<proteinExistence type="predicted"/>
<evidence type="ECO:0000313" key="3">
    <source>
        <dbReference type="Proteomes" id="UP000000323"/>
    </source>
</evidence>
<dbReference type="EMBL" id="CP001825">
    <property type="protein sequence ID" value="ACZ42557.1"/>
    <property type="molecule type" value="Genomic_DNA"/>
</dbReference>
<dbReference type="InterPro" id="IPR003797">
    <property type="entry name" value="DegV"/>
</dbReference>
<keyword evidence="1" id="KW-0446">Lipid-binding</keyword>
<dbReference type="Gene3D" id="3.40.50.10170">
    <property type="match status" value="1"/>
</dbReference>
<dbReference type="InterPro" id="IPR050270">
    <property type="entry name" value="DegV_domain_contain"/>
</dbReference>
<dbReference type="RefSeq" id="WP_012875591.1">
    <property type="nucleotide sequence ID" value="NC_013525.1"/>
</dbReference>
<dbReference type="KEGG" id="ttr:Tter_1651"/>
<name>D1CCP2_THET1</name>
<evidence type="ECO:0000256" key="1">
    <source>
        <dbReference type="ARBA" id="ARBA00023121"/>
    </source>
</evidence>
<dbReference type="OrthoDB" id="9775494at2"/>
<protein>
    <submittedName>
        <fullName evidence="2">DegV family protein</fullName>
    </submittedName>
</protein>
<gene>
    <name evidence="2" type="ordered locus">Tter_1651</name>
</gene>
<dbReference type="PROSITE" id="PS51482">
    <property type="entry name" value="DEGV"/>
    <property type="match status" value="1"/>
</dbReference>
<dbReference type="HOGENOM" id="CLU_048251_0_1_0"/>
<reference evidence="3" key="1">
    <citation type="journal article" date="2010" name="Stand. Genomic Sci.">
        <title>Complete genome sequence of 'Thermobaculum terrenum' type strain (YNP1).</title>
        <authorList>
            <person name="Kiss H."/>
            <person name="Cleland D."/>
            <person name="Lapidus A."/>
            <person name="Lucas S."/>
            <person name="Glavina Del Rio T."/>
            <person name="Nolan M."/>
            <person name="Tice H."/>
            <person name="Han C."/>
            <person name="Goodwin L."/>
            <person name="Pitluck S."/>
            <person name="Liolios K."/>
            <person name="Ivanova N."/>
            <person name="Mavromatis K."/>
            <person name="Ovchinnikova G."/>
            <person name="Pati A."/>
            <person name="Chen A."/>
            <person name="Palaniappan K."/>
            <person name="Land M."/>
            <person name="Hauser L."/>
            <person name="Chang Y."/>
            <person name="Jeffries C."/>
            <person name="Lu M."/>
            <person name="Brettin T."/>
            <person name="Detter J."/>
            <person name="Goker M."/>
            <person name="Tindall B."/>
            <person name="Beck B."/>
            <person name="McDermott T."/>
            <person name="Woyke T."/>
            <person name="Bristow J."/>
            <person name="Eisen J."/>
            <person name="Markowitz V."/>
            <person name="Hugenholtz P."/>
            <person name="Kyrpides N."/>
            <person name="Klenk H."/>
            <person name="Cheng J."/>
        </authorList>
    </citation>
    <scope>NUCLEOTIDE SEQUENCE [LARGE SCALE GENOMIC DNA]</scope>
    <source>
        <strain evidence="3">ATCC BAA-798 / YNP1</strain>
    </source>
</reference>
<dbReference type="eggNOG" id="COG1307">
    <property type="taxonomic scope" value="Bacteria"/>
</dbReference>
<dbReference type="Proteomes" id="UP000000323">
    <property type="component" value="Chromosome 1"/>
</dbReference>
<keyword evidence="3" id="KW-1185">Reference proteome</keyword>